<reference evidence="11" key="1">
    <citation type="submission" date="2017-08" db="EMBL/GenBank/DDBJ databases">
        <title>A dynamic microbial community with high functional redundancy inhabits the cold, oxic subseafloor aquifer.</title>
        <authorList>
            <person name="Tully B.J."/>
            <person name="Wheat C.G."/>
            <person name="Glazer B.T."/>
            <person name="Huber J.A."/>
        </authorList>
    </citation>
    <scope>NUCLEOTIDE SEQUENCE [LARGE SCALE GENOMIC DNA]</scope>
</reference>
<evidence type="ECO:0000256" key="6">
    <source>
        <dbReference type="ARBA" id="ARBA00035292"/>
    </source>
</evidence>
<dbReference type="InterPro" id="IPR020070">
    <property type="entry name" value="Ribosomal_bL9_N"/>
</dbReference>
<dbReference type="GO" id="GO:1990904">
    <property type="term" value="C:ribonucleoprotein complex"/>
    <property type="evidence" value="ECO:0007669"/>
    <property type="project" value="UniProtKB-KW"/>
</dbReference>
<comment type="similarity">
    <text evidence="1 7">Belongs to the bacterial ribosomal protein bL9 family.</text>
</comment>
<dbReference type="InterPro" id="IPR036791">
    <property type="entry name" value="Ribosomal_bL9_C_sf"/>
</dbReference>
<dbReference type="PROSITE" id="PS00651">
    <property type="entry name" value="RIBOSOMAL_L9"/>
    <property type="match status" value="1"/>
</dbReference>
<dbReference type="Proteomes" id="UP000218767">
    <property type="component" value="Unassembled WGS sequence"/>
</dbReference>
<protein>
    <recommendedName>
        <fullName evidence="6 7">Large ribosomal subunit protein bL9</fullName>
    </recommendedName>
</protein>
<keyword evidence="2 7" id="KW-0699">rRNA-binding</keyword>
<feature type="region of interest" description="Disordered" evidence="8">
    <location>
        <begin position="168"/>
        <end position="192"/>
    </location>
</feature>
<dbReference type="SUPFAM" id="SSF55658">
    <property type="entry name" value="L9 N-domain-like"/>
    <property type="match status" value="1"/>
</dbReference>
<organism evidence="10 11">
    <name type="scientific">SAR86 cluster bacterium</name>
    <dbReference type="NCBI Taxonomy" id="2030880"/>
    <lineage>
        <taxon>Bacteria</taxon>
        <taxon>Pseudomonadati</taxon>
        <taxon>Pseudomonadota</taxon>
        <taxon>Gammaproteobacteria</taxon>
        <taxon>SAR86 cluster</taxon>
    </lineage>
</organism>
<dbReference type="Gene3D" id="3.10.430.100">
    <property type="entry name" value="Ribosomal protein L9, C-terminal domain"/>
    <property type="match status" value="1"/>
</dbReference>
<keyword evidence="3 7" id="KW-0694">RNA-binding</keyword>
<dbReference type="AlphaFoldDB" id="A0A2A4XBP5"/>
<evidence type="ECO:0000313" key="10">
    <source>
        <dbReference type="EMBL" id="PCI79569.1"/>
    </source>
</evidence>
<dbReference type="EMBL" id="NVUL01000016">
    <property type="protein sequence ID" value="PCI79569.1"/>
    <property type="molecule type" value="Genomic_DNA"/>
</dbReference>
<dbReference type="HAMAP" id="MF_00503">
    <property type="entry name" value="Ribosomal_bL9"/>
    <property type="match status" value="1"/>
</dbReference>
<evidence type="ECO:0000256" key="2">
    <source>
        <dbReference type="ARBA" id="ARBA00022730"/>
    </source>
</evidence>
<sequence>MNVILLEKMANLGEIGDTANVKSGFARNFLFPKGKAIPASKQNLADFEGRRAELLAAHDSNVAVAQKRQGVVNGAALSLQVNASDEGKLFGSVGTQNIADALNEQCGSDIVKAEVLLPNGVIRELGSFEVVLDLGYAVTATINLAVQGLDAAAGVSADGSMIEEIDEAEAAEEAAKEVAEQAAEATEETKED</sequence>
<evidence type="ECO:0000256" key="5">
    <source>
        <dbReference type="ARBA" id="ARBA00023274"/>
    </source>
</evidence>
<evidence type="ECO:0000256" key="4">
    <source>
        <dbReference type="ARBA" id="ARBA00022980"/>
    </source>
</evidence>
<dbReference type="NCBIfam" id="TIGR00158">
    <property type="entry name" value="L9"/>
    <property type="match status" value="1"/>
</dbReference>
<dbReference type="InterPro" id="IPR020069">
    <property type="entry name" value="Ribosomal_bL9_C"/>
</dbReference>
<comment type="function">
    <text evidence="7">Binds to the 23S rRNA.</text>
</comment>
<comment type="caution">
    <text evidence="10">The sequence shown here is derived from an EMBL/GenBank/DDBJ whole genome shotgun (WGS) entry which is preliminary data.</text>
</comment>
<dbReference type="InterPro" id="IPR000244">
    <property type="entry name" value="Ribosomal_bL9"/>
</dbReference>
<keyword evidence="4 7" id="KW-0689">Ribosomal protein</keyword>
<evidence type="ECO:0000256" key="7">
    <source>
        <dbReference type="HAMAP-Rule" id="MF_00503"/>
    </source>
</evidence>
<evidence type="ECO:0000313" key="11">
    <source>
        <dbReference type="Proteomes" id="UP000218767"/>
    </source>
</evidence>
<gene>
    <name evidence="7" type="primary">rplI</name>
    <name evidence="10" type="ORF">COB20_04610</name>
</gene>
<dbReference type="Gene3D" id="3.40.5.10">
    <property type="entry name" value="Ribosomal protein L9, N-terminal domain"/>
    <property type="match status" value="1"/>
</dbReference>
<dbReference type="GO" id="GO:0003735">
    <property type="term" value="F:structural constituent of ribosome"/>
    <property type="evidence" value="ECO:0007669"/>
    <property type="project" value="InterPro"/>
</dbReference>
<dbReference type="GO" id="GO:0005840">
    <property type="term" value="C:ribosome"/>
    <property type="evidence" value="ECO:0007669"/>
    <property type="project" value="UniProtKB-KW"/>
</dbReference>
<evidence type="ECO:0000256" key="1">
    <source>
        <dbReference type="ARBA" id="ARBA00010605"/>
    </source>
</evidence>
<dbReference type="InterPro" id="IPR020594">
    <property type="entry name" value="Ribosomal_bL9_bac/chp"/>
</dbReference>
<dbReference type="GO" id="GO:0006412">
    <property type="term" value="P:translation"/>
    <property type="evidence" value="ECO:0007669"/>
    <property type="project" value="UniProtKB-UniRule"/>
</dbReference>
<dbReference type="Pfam" id="PF01281">
    <property type="entry name" value="Ribosomal_L9_N"/>
    <property type="match status" value="1"/>
</dbReference>
<dbReference type="SUPFAM" id="SSF55653">
    <property type="entry name" value="Ribosomal protein L9 C-domain"/>
    <property type="match status" value="1"/>
</dbReference>
<dbReference type="GO" id="GO:0019843">
    <property type="term" value="F:rRNA binding"/>
    <property type="evidence" value="ECO:0007669"/>
    <property type="project" value="UniProtKB-UniRule"/>
</dbReference>
<accession>A0A2A4XBP5</accession>
<proteinExistence type="inferred from homology"/>
<keyword evidence="5 7" id="KW-0687">Ribonucleoprotein</keyword>
<dbReference type="InterPro" id="IPR009027">
    <property type="entry name" value="Ribosomal_bL9/RNase_H1_N"/>
</dbReference>
<feature type="domain" description="Ribosomal protein L9" evidence="9">
    <location>
        <begin position="13"/>
        <end position="40"/>
    </location>
</feature>
<dbReference type="InterPro" id="IPR036935">
    <property type="entry name" value="Ribosomal_bL9_N_sf"/>
</dbReference>
<evidence type="ECO:0000259" key="9">
    <source>
        <dbReference type="PROSITE" id="PS00651"/>
    </source>
</evidence>
<dbReference type="PANTHER" id="PTHR21368">
    <property type="entry name" value="50S RIBOSOMAL PROTEIN L9"/>
    <property type="match status" value="1"/>
</dbReference>
<name>A0A2A4XBP5_9GAMM</name>
<evidence type="ECO:0000256" key="3">
    <source>
        <dbReference type="ARBA" id="ARBA00022884"/>
    </source>
</evidence>
<evidence type="ECO:0000256" key="8">
    <source>
        <dbReference type="SAM" id="MobiDB-lite"/>
    </source>
</evidence>
<dbReference type="Pfam" id="PF03948">
    <property type="entry name" value="Ribosomal_L9_C"/>
    <property type="match status" value="1"/>
</dbReference>